<dbReference type="EMBL" id="BOLY01000002">
    <property type="protein sequence ID" value="GIZ40869.1"/>
    <property type="molecule type" value="Genomic_DNA"/>
</dbReference>
<organism evidence="2 3">
    <name type="scientific">Cercospora kikuchii</name>
    <dbReference type="NCBI Taxonomy" id="84275"/>
    <lineage>
        <taxon>Eukaryota</taxon>
        <taxon>Fungi</taxon>
        <taxon>Dikarya</taxon>
        <taxon>Ascomycota</taxon>
        <taxon>Pezizomycotina</taxon>
        <taxon>Dothideomycetes</taxon>
        <taxon>Dothideomycetidae</taxon>
        <taxon>Mycosphaerellales</taxon>
        <taxon>Mycosphaerellaceae</taxon>
        <taxon>Cercospora</taxon>
    </lineage>
</organism>
<comment type="caution">
    <text evidence="2">The sequence shown here is derived from an EMBL/GenBank/DDBJ whole genome shotgun (WGS) entry which is preliminary data.</text>
</comment>
<accession>A0A9P3CB07</accession>
<feature type="region of interest" description="Disordered" evidence="1">
    <location>
        <begin position="1"/>
        <end position="69"/>
    </location>
</feature>
<evidence type="ECO:0000256" key="1">
    <source>
        <dbReference type="SAM" id="MobiDB-lite"/>
    </source>
</evidence>
<sequence>MNDNAVGDTAMSDADSGSDTAINDAAMSDANPESLLANNPMAASDADSIGERLSGPQYQDSRTASTGRT</sequence>
<feature type="compositionally biased region" description="Polar residues" evidence="1">
    <location>
        <begin position="56"/>
        <end position="69"/>
    </location>
</feature>
<evidence type="ECO:0000313" key="3">
    <source>
        <dbReference type="Proteomes" id="UP000825890"/>
    </source>
</evidence>
<evidence type="ECO:0000313" key="2">
    <source>
        <dbReference type="EMBL" id="GIZ40869.1"/>
    </source>
</evidence>
<proteinExistence type="predicted"/>
<protein>
    <submittedName>
        <fullName evidence="2">Uncharacterized protein</fullName>
    </submittedName>
</protein>
<keyword evidence="3" id="KW-1185">Reference proteome</keyword>
<dbReference type="GeneID" id="68289766"/>
<dbReference type="AlphaFoldDB" id="A0A9P3CB07"/>
<gene>
    <name evidence="2" type="ORF">CKM354_000419100</name>
</gene>
<dbReference type="RefSeq" id="XP_044655356.1">
    <property type="nucleotide sequence ID" value="XM_044799421.1"/>
</dbReference>
<name>A0A9P3CB07_9PEZI</name>
<reference evidence="2 3" key="1">
    <citation type="submission" date="2021-01" db="EMBL/GenBank/DDBJ databases">
        <title>Cercospora kikuchii MAFF 305040 whole genome shotgun sequence.</title>
        <authorList>
            <person name="Kashiwa T."/>
            <person name="Suzuki T."/>
        </authorList>
    </citation>
    <scope>NUCLEOTIDE SEQUENCE [LARGE SCALE GENOMIC DNA]</scope>
    <source>
        <strain evidence="2 3">MAFF 305040</strain>
    </source>
</reference>
<dbReference type="Proteomes" id="UP000825890">
    <property type="component" value="Unassembled WGS sequence"/>
</dbReference>